<dbReference type="Proteomes" id="UP000056905">
    <property type="component" value="Chromosome"/>
</dbReference>
<evidence type="ECO:0000313" key="3">
    <source>
        <dbReference type="Proteomes" id="UP000056905"/>
    </source>
</evidence>
<dbReference type="EMBL" id="CP013002">
    <property type="protein sequence ID" value="ALL13748.1"/>
    <property type="molecule type" value="Genomic_DNA"/>
</dbReference>
<dbReference type="KEGG" id="chq:AQ619_10555"/>
<evidence type="ECO:0000256" key="1">
    <source>
        <dbReference type="SAM" id="Phobius"/>
    </source>
</evidence>
<organism evidence="2 3">
    <name type="scientific">Caulobacter henricii</name>
    <dbReference type="NCBI Taxonomy" id="69395"/>
    <lineage>
        <taxon>Bacteria</taxon>
        <taxon>Pseudomonadati</taxon>
        <taxon>Pseudomonadota</taxon>
        <taxon>Alphaproteobacteria</taxon>
        <taxon>Caulobacterales</taxon>
        <taxon>Caulobacteraceae</taxon>
        <taxon>Caulobacter</taxon>
    </lineage>
</organism>
<dbReference type="GO" id="GO:0016020">
    <property type="term" value="C:membrane"/>
    <property type="evidence" value="ECO:0007669"/>
    <property type="project" value="InterPro"/>
</dbReference>
<gene>
    <name evidence="2" type="ORF">AQ619_10555</name>
</gene>
<keyword evidence="1" id="KW-0812">Transmembrane</keyword>
<protein>
    <recommendedName>
        <fullName evidence="4">DUF805 domain-containing protein</fullName>
    </recommendedName>
</protein>
<feature type="transmembrane region" description="Helical" evidence="1">
    <location>
        <begin position="96"/>
        <end position="115"/>
    </location>
</feature>
<proteinExistence type="predicted"/>
<evidence type="ECO:0008006" key="4">
    <source>
        <dbReference type="Google" id="ProtNLM"/>
    </source>
</evidence>
<name>A0A0P0P0M0_9CAUL</name>
<dbReference type="InterPro" id="IPR008523">
    <property type="entry name" value="DUF805"/>
</dbReference>
<reference evidence="2 3" key="1">
    <citation type="submission" date="2015-10" db="EMBL/GenBank/DDBJ databases">
        <title>Conservation of the essential genome among Caulobacter and Brevundimonas species.</title>
        <authorList>
            <person name="Scott D."/>
            <person name="Ely B."/>
        </authorList>
    </citation>
    <scope>NUCLEOTIDE SEQUENCE [LARGE SCALE GENOMIC DNA]</scope>
    <source>
        <strain evidence="2 3">CB4</strain>
    </source>
</reference>
<keyword evidence="3" id="KW-1185">Reference proteome</keyword>
<dbReference type="Pfam" id="PF05656">
    <property type="entry name" value="DUF805"/>
    <property type="match status" value="1"/>
</dbReference>
<dbReference type="RefSeq" id="WP_062147072.1">
    <property type="nucleotide sequence ID" value="NZ_CP013002.1"/>
</dbReference>
<dbReference type="STRING" id="69395.AQ619_10555"/>
<feature type="transmembrane region" description="Helical" evidence="1">
    <location>
        <begin position="21"/>
        <end position="38"/>
    </location>
</feature>
<sequence>MIRRWFDARGAVERERFLMDTTVTWLIGNLGFLAYFLAKAPVYSFAAFGRMIDHRPEALAAMGPPLAAVALALWLAQVWAMAALSSKRLHDMGHAGWWAGLSLIPGVQILFWIALCSWPSKDSAGVRAA</sequence>
<evidence type="ECO:0000313" key="2">
    <source>
        <dbReference type="EMBL" id="ALL13748.1"/>
    </source>
</evidence>
<accession>A0A0P0P0M0</accession>
<dbReference type="OrthoDB" id="9812349at2"/>
<dbReference type="AlphaFoldDB" id="A0A0P0P0M0"/>
<keyword evidence="1" id="KW-0472">Membrane</keyword>
<keyword evidence="1" id="KW-1133">Transmembrane helix</keyword>
<feature type="transmembrane region" description="Helical" evidence="1">
    <location>
        <begin position="58"/>
        <end position="84"/>
    </location>
</feature>